<dbReference type="RefSeq" id="WP_253718642.1">
    <property type="nucleotide sequence ID" value="NZ_BKZQ01000046.1"/>
</dbReference>
<comment type="caution">
    <text evidence="2">The sequence shown here is derived from an EMBL/GenBank/DDBJ whole genome shotgun (WGS) entry which is preliminary data.</text>
</comment>
<reference evidence="2 3" key="1">
    <citation type="submission" date="2019-09" db="EMBL/GenBank/DDBJ databases">
        <title>Draft genome sequence of Bacillus sp. JC-7.</title>
        <authorList>
            <person name="Tanaka N."/>
            <person name="Shiwa Y."/>
            <person name="Fujita N."/>
            <person name="Tanasupawat S."/>
        </authorList>
    </citation>
    <scope>NUCLEOTIDE SEQUENCE [LARGE SCALE GENOMIC DNA]</scope>
    <source>
        <strain evidence="2 3">JC-7</strain>
    </source>
</reference>
<keyword evidence="3" id="KW-1185">Reference proteome</keyword>
<gene>
    <name evidence="2" type="ORF">BpJC7_26810</name>
</gene>
<feature type="domain" description="Thoeris protein ThsA Macro" evidence="1">
    <location>
        <begin position="4"/>
        <end position="119"/>
    </location>
</feature>
<dbReference type="InterPro" id="IPR045535">
    <property type="entry name" value="ThsA_Macro"/>
</dbReference>
<dbReference type="Pfam" id="PF20016">
    <property type="entry name" value="ThsA_Macro"/>
    <property type="match status" value="1"/>
</dbReference>
<dbReference type="EMBL" id="BKZQ01000046">
    <property type="protein sequence ID" value="GER71378.1"/>
    <property type="molecule type" value="Genomic_DNA"/>
</dbReference>
<proteinExistence type="predicted"/>
<protein>
    <recommendedName>
        <fullName evidence="1">Thoeris protein ThsA Macro domain-containing protein</fullName>
    </recommendedName>
</protein>
<dbReference type="AlphaFoldDB" id="A0A5J4JLE1"/>
<evidence type="ECO:0000313" key="3">
    <source>
        <dbReference type="Proteomes" id="UP000391919"/>
    </source>
</evidence>
<dbReference type="Proteomes" id="UP000391919">
    <property type="component" value="Unassembled WGS sequence"/>
</dbReference>
<sequence length="139" mass="16310">MKIKEECVHRKLGGKTTRYELGSIFKDNDYFLVAFSKFNEKNEANLRLAEYATCLLKFWDEVNALYNRRTVVLPLLGSGITRHKDFNASNQELLEVIIWTFKISKVKFKEPSKVKIVIYGNQMNDINLYKLKELENNIL</sequence>
<evidence type="ECO:0000313" key="2">
    <source>
        <dbReference type="EMBL" id="GER71378.1"/>
    </source>
</evidence>
<accession>A0A5J4JLE1</accession>
<organism evidence="2 3">
    <name type="scientific">Weizmannia acidilactici</name>
    <dbReference type="NCBI Taxonomy" id="2607726"/>
    <lineage>
        <taxon>Bacteria</taxon>
        <taxon>Bacillati</taxon>
        <taxon>Bacillota</taxon>
        <taxon>Bacilli</taxon>
        <taxon>Bacillales</taxon>
        <taxon>Bacillaceae</taxon>
        <taxon>Heyndrickxia</taxon>
    </lineage>
</organism>
<name>A0A5J4JLE1_9BACI</name>
<evidence type="ECO:0000259" key="1">
    <source>
        <dbReference type="Pfam" id="PF20016"/>
    </source>
</evidence>